<dbReference type="GO" id="GO:0004622">
    <property type="term" value="F:phosphatidylcholine lysophospholipase activity"/>
    <property type="evidence" value="ECO:0007669"/>
    <property type="project" value="InterPro"/>
</dbReference>
<sequence>MVSPKVGLALGGGGARGYAHLGVIRMLRQHDIPIDVIAGTSMGAVIGGAYACGVDLMKLERILKTLDLNRMLRFPKSSLRGLVGNTASEYLFKRRDWRKQDQEGTRAVIEFFNVFTQHRSFSELSTCFAVVAVDIDTGEEIVLREGPVSRAVAAGVTIPGIHYPVEHQGRYLIDGGLINRVPADVAFSLGADVVIAVNVSSGLTSGGVTSVEVLIQAESIVLREMTQLRLKLLRQRVGDRLLLIEPPVEHIKTLSLDKVDPPIRAGEEETSRRMDEIRALITRYSR</sequence>
<accession>A0A1F5USG6</accession>
<dbReference type="Proteomes" id="UP000179157">
    <property type="component" value="Unassembled WGS sequence"/>
</dbReference>
<dbReference type="PANTHER" id="PTHR14226">
    <property type="entry name" value="NEUROPATHY TARGET ESTERASE/SWISS CHEESE D.MELANOGASTER"/>
    <property type="match status" value="1"/>
</dbReference>
<dbReference type="PANTHER" id="PTHR14226:SF76">
    <property type="entry name" value="NTE FAMILY PROTEIN RSSA"/>
    <property type="match status" value="1"/>
</dbReference>
<evidence type="ECO:0000313" key="7">
    <source>
        <dbReference type="EMBL" id="OGF54095.1"/>
    </source>
</evidence>
<dbReference type="InterPro" id="IPR002641">
    <property type="entry name" value="PNPLA_dom"/>
</dbReference>
<evidence type="ECO:0000313" key="8">
    <source>
        <dbReference type="Proteomes" id="UP000179157"/>
    </source>
</evidence>
<dbReference type="InterPro" id="IPR050301">
    <property type="entry name" value="NTE"/>
</dbReference>
<reference evidence="7 8" key="1">
    <citation type="journal article" date="2016" name="Nat. Commun.">
        <title>Thousands of microbial genomes shed light on interconnected biogeochemical processes in an aquifer system.</title>
        <authorList>
            <person name="Anantharaman K."/>
            <person name="Brown C.T."/>
            <person name="Hug L.A."/>
            <person name="Sharon I."/>
            <person name="Castelle C.J."/>
            <person name="Probst A.J."/>
            <person name="Thomas B.C."/>
            <person name="Singh A."/>
            <person name="Wilkins M.J."/>
            <person name="Karaoz U."/>
            <person name="Brodie E.L."/>
            <person name="Williams K.H."/>
            <person name="Hubbard S.S."/>
            <person name="Banfield J.F."/>
        </authorList>
    </citation>
    <scope>NUCLEOTIDE SEQUENCE [LARGE SCALE GENOMIC DNA]</scope>
    <source>
        <strain evidence="8">RBG_16_55_9</strain>
    </source>
</reference>
<dbReference type="EMBL" id="MFGX01000089">
    <property type="protein sequence ID" value="OGF54095.1"/>
    <property type="molecule type" value="Genomic_DNA"/>
</dbReference>
<comment type="similarity">
    <text evidence="1">Belongs to the NTE family.</text>
</comment>
<protein>
    <recommendedName>
        <fullName evidence="6">PNPLA domain-containing protein</fullName>
    </recommendedName>
</protein>
<dbReference type="GO" id="GO:0016042">
    <property type="term" value="P:lipid catabolic process"/>
    <property type="evidence" value="ECO:0007669"/>
    <property type="project" value="UniProtKB-UniRule"/>
</dbReference>
<dbReference type="STRING" id="1817864.A2Z21_08365"/>
<proteinExistence type="inferred from homology"/>
<feature type="domain" description="PNPLA" evidence="6">
    <location>
        <begin position="8"/>
        <end position="187"/>
    </location>
</feature>
<evidence type="ECO:0000256" key="3">
    <source>
        <dbReference type="ARBA" id="ARBA00022963"/>
    </source>
</evidence>
<dbReference type="Gene3D" id="3.40.1090.10">
    <property type="entry name" value="Cytosolic phospholipase A2 catalytic domain"/>
    <property type="match status" value="1"/>
</dbReference>
<feature type="short sequence motif" description="DGA/G" evidence="5">
    <location>
        <begin position="174"/>
        <end position="176"/>
    </location>
</feature>
<comment type="caution">
    <text evidence="7">The sequence shown here is derived from an EMBL/GenBank/DDBJ whole genome shotgun (WGS) entry which is preliminary data.</text>
</comment>
<dbReference type="GO" id="GO:0046470">
    <property type="term" value="P:phosphatidylcholine metabolic process"/>
    <property type="evidence" value="ECO:0007669"/>
    <property type="project" value="InterPro"/>
</dbReference>
<evidence type="ECO:0000256" key="5">
    <source>
        <dbReference type="PROSITE-ProRule" id="PRU01161"/>
    </source>
</evidence>
<dbReference type="SUPFAM" id="SSF52151">
    <property type="entry name" value="FabD/lysophospholipase-like"/>
    <property type="match status" value="1"/>
</dbReference>
<keyword evidence="4 5" id="KW-0443">Lipid metabolism</keyword>
<dbReference type="Pfam" id="PF01734">
    <property type="entry name" value="Patatin"/>
    <property type="match status" value="1"/>
</dbReference>
<dbReference type="AlphaFoldDB" id="A0A1F5USG6"/>
<evidence type="ECO:0000259" key="6">
    <source>
        <dbReference type="PROSITE" id="PS51635"/>
    </source>
</evidence>
<feature type="active site" description="Nucleophile" evidence="5">
    <location>
        <position position="41"/>
    </location>
</feature>
<evidence type="ECO:0000256" key="4">
    <source>
        <dbReference type="ARBA" id="ARBA00023098"/>
    </source>
</evidence>
<organism evidence="7 8">
    <name type="scientific">Fraserbacteria sp. (strain RBG_16_55_9)</name>
    <dbReference type="NCBI Taxonomy" id="1817864"/>
    <lineage>
        <taxon>Bacteria</taxon>
        <taxon>Candidatus Fraseribacteriota</taxon>
    </lineage>
</organism>
<evidence type="ECO:0000256" key="2">
    <source>
        <dbReference type="ARBA" id="ARBA00022801"/>
    </source>
</evidence>
<dbReference type="InterPro" id="IPR001423">
    <property type="entry name" value="LysoPLipase_patatin_CS"/>
</dbReference>
<keyword evidence="3 5" id="KW-0442">Lipid degradation</keyword>
<name>A0A1F5USG6_FRAXR</name>
<feature type="short sequence motif" description="GXSXG" evidence="5">
    <location>
        <begin position="39"/>
        <end position="43"/>
    </location>
</feature>
<keyword evidence="2 5" id="KW-0378">Hydrolase</keyword>
<evidence type="ECO:0000256" key="1">
    <source>
        <dbReference type="ARBA" id="ARBA00006636"/>
    </source>
</evidence>
<feature type="short sequence motif" description="GXGXXG" evidence="5">
    <location>
        <begin position="12"/>
        <end position="17"/>
    </location>
</feature>
<dbReference type="PROSITE" id="PS51635">
    <property type="entry name" value="PNPLA"/>
    <property type="match status" value="1"/>
</dbReference>
<feature type="active site" description="Proton acceptor" evidence="5">
    <location>
        <position position="174"/>
    </location>
</feature>
<dbReference type="InterPro" id="IPR016035">
    <property type="entry name" value="Acyl_Trfase/lysoPLipase"/>
</dbReference>
<dbReference type="PROSITE" id="PS01237">
    <property type="entry name" value="UPF0028"/>
    <property type="match status" value="1"/>
</dbReference>
<gene>
    <name evidence="7" type="ORF">A2Z21_08365</name>
</gene>